<feature type="signal peptide" evidence="5">
    <location>
        <begin position="1"/>
        <end position="24"/>
    </location>
</feature>
<dbReference type="PROSITE" id="PS51450">
    <property type="entry name" value="LRR"/>
    <property type="match status" value="1"/>
</dbReference>
<dbReference type="InterPro" id="IPR050328">
    <property type="entry name" value="Dev_Immune_Receptor"/>
</dbReference>
<dbReference type="SMART" id="SM00369">
    <property type="entry name" value="LRR_TYP"/>
    <property type="match status" value="9"/>
</dbReference>
<dbReference type="OMA" id="NESLACW"/>
<sequence length="646" mass="72951">MVPLRISVLLCTNIIFIVIVNVNGVQKNVDKIVPGCTSEKAFDFSIYSLDNVTQNQLDEIPKCFCDEEDDHRIKIACYFTSNVTDLAQALGKVQASKKILKTIFISNMEFNSTGIPGGFFRNYDAKPEQLIIQTCNGNDKWLSLYTDTFGGMEETLKQLKIYDCILPEFPQGLSKMVHLEKLVMNKVFIHSLAKEDFALMKNLKHLEMTDNQLWHIGEDSFTNLSKLETLILGPTNSLNESYLPEINKIKSLKHLDLQLNSMKDIPDYCLSNLNNTEYLNLQANLIPRIRRHSFSGMTNLKFLDMSLNNLNYMEFSAFDEDLSNLVNLSLWGNNLENLESKTFYNLQSLEILDMSYNVLPSLYAQTFQTNSKLRILNLYKNVKLSNIDDQTFYGAEELQSLKLSATNLSQINAQTFKGLQNLKELDLSETPIDDIDPNAFKTLPNLQKLYLNKTHLQALDKNLVMGGHHFSLLDISSNRWDCDKQNLWFIKYVQENAGVIIANPNETQCWMPLESRGAPLTDLDPVTLKPLHTPSPIGNSDDDNNFLPGPILSNGEPSLTTQLPPANIFNQTVGYTSNFLNQDFDHLAGFHTAAPKTNQTSGLSDDTIKIIIICCVSMGLILTALIVGVIIMIRRRKLSKSANSVK</sequence>
<evidence type="ECO:0000256" key="2">
    <source>
        <dbReference type="ARBA" id="ARBA00022729"/>
    </source>
</evidence>
<dbReference type="AlphaFoldDB" id="A0A915HF39"/>
<keyword evidence="3" id="KW-0677">Repeat</keyword>
<evidence type="ECO:0000256" key="3">
    <source>
        <dbReference type="ARBA" id="ARBA00022737"/>
    </source>
</evidence>
<organism evidence="6 7">
    <name type="scientific">Romanomermis culicivorax</name>
    <name type="common">Nematode worm</name>
    <dbReference type="NCBI Taxonomy" id="13658"/>
    <lineage>
        <taxon>Eukaryota</taxon>
        <taxon>Metazoa</taxon>
        <taxon>Ecdysozoa</taxon>
        <taxon>Nematoda</taxon>
        <taxon>Enoplea</taxon>
        <taxon>Dorylaimia</taxon>
        <taxon>Mermithida</taxon>
        <taxon>Mermithoidea</taxon>
        <taxon>Mermithidae</taxon>
        <taxon>Romanomermis</taxon>
    </lineage>
</organism>
<proteinExistence type="predicted"/>
<dbReference type="InterPro" id="IPR001611">
    <property type="entry name" value="Leu-rich_rpt"/>
</dbReference>
<feature type="transmembrane region" description="Helical" evidence="4">
    <location>
        <begin position="610"/>
        <end position="633"/>
    </location>
</feature>
<dbReference type="SUPFAM" id="SSF52058">
    <property type="entry name" value="L domain-like"/>
    <property type="match status" value="1"/>
</dbReference>
<dbReference type="PANTHER" id="PTHR24373:SF261">
    <property type="entry name" value="VASORIN"/>
    <property type="match status" value="1"/>
</dbReference>
<name>A0A915HF39_ROMCU</name>
<evidence type="ECO:0000256" key="4">
    <source>
        <dbReference type="SAM" id="Phobius"/>
    </source>
</evidence>
<evidence type="ECO:0000256" key="5">
    <source>
        <dbReference type="SAM" id="SignalP"/>
    </source>
</evidence>
<dbReference type="GO" id="GO:0031012">
    <property type="term" value="C:extracellular matrix"/>
    <property type="evidence" value="ECO:0007669"/>
    <property type="project" value="TreeGrafter"/>
</dbReference>
<keyword evidence="4" id="KW-0812">Transmembrane</keyword>
<dbReference type="PANTHER" id="PTHR24373">
    <property type="entry name" value="SLIT RELATED LEUCINE-RICH REPEAT NEURONAL PROTEIN"/>
    <property type="match status" value="1"/>
</dbReference>
<dbReference type="InterPro" id="IPR032675">
    <property type="entry name" value="LRR_dom_sf"/>
</dbReference>
<keyword evidence="2 5" id="KW-0732">Signal</keyword>
<dbReference type="InterPro" id="IPR026906">
    <property type="entry name" value="LRR_5"/>
</dbReference>
<evidence type="ECO:0000256" key="1">
    <source>
        <dbReference type="ARBA" id="ARBA00022614"/>
    </source>
</evidence>
<dbReference type="Gene3D" id="3.80.10.10">
    <property type="entry name" value="Ribonuclease Inhibitor"/>
    <property type="match status" value="2"/>
</dbReference>
<evidence type="ECO:0000313" key="6">
    <source>
        <dbReference type="Proteomes" id="UP000887565"/>
    </source>
</evidence>
<evidence type="ECO:0000313" key="7">
    <source>
        <dbReference type="WBParaSite" id="nRc.2.0.1.t00222-RA"/>
    </source>
</evidence>
<keyword evidence="1" id="KW-0433">Leucine-rich repeat</keyword>
<dbReference type="WBParaSite" id="nRc.2.0.1.t00222-RA">
    <property type="protein sequence ID" value="nRc.2.0.1.t00222-RA"/>
    <property type="gene ID" value="nRc.2.0.1.g00222"/>
</dbReference>
<keyword evidence="4" id="KW-0472">Membrane</keyword>
<accession>A0A915HF39</accession>
<dbReference type="GO" id="GO:0005615">
    <property type="term" value="C:extracellular space"/>
    <property type="evidence" value="ECO:0007669"/>
    <property type="project" value="TreeGrafter"/>
</dbReference>
<dbReference type="Proteomes" id="UP000887565">
    <property type="component" value="Unplaced"/>
</dbReference>
<keyword evidence="6" id="KW-1185">Reference proteome</keyword>
<dbReference type="Pfam" id="PF13306">
    <property type="entry name" value="LRR_5"/>
    <property type="match status" value="1"/>
</dbReference>
<keyword evidence="4" id="KW-1133">Transmembrane helix</keyword>
<dbReference type="InterPro" id="IPR003591">
    <property type="entry name" value="Leu-rich_rpt_typical-subtyp"/>
</dbReference>
<feature type="chain" id="PRO_5037824687" evidence="5">
    <location>
        <begin position="25"/>
        <end position="646"/>
    </location>
</feature>
<protein>
    <submittedName>
        <fullName evidence="7">Uncharacterized protein</fullName>
    </submittedName>
</protein>
<dbReference type="Pfam" id="PF13855">
    <property type="entry name" value="LRR_8"/>
    <property type="match status" value="2"/>
</dbReference>
<reference evidence="7" key="1">
    <citation type="submission" date="2022-11" db="UniProtKB">
        <authorList>
            <consortium name="WormBaseParasite"/>
        </authorList>
    </citation>
    <scope>IDENTIFICATION</scope>
</reference>